<evidence type="ECO:0000256" key="3">
    <source>
        <dbReference type="ARBA" id="ARBA00005962"/>
    </source>
</evidence>
<keyword evidence="10" id="KW-1185">Reference proteome</keyword>
<dbReference type="AlphaFoldDB" id="A0A553NXS7"/>
<evidence type="ECO:0000313" key="10">
    <source>
        <dbReference type="Proteomes" id="UP000318571"/>
    </source>
</evidence>
<sequence>MTSSKTLKFCANLSMMFQEVPLAQRFNAAKEAQFKAVEMAFPYEMSAQEIARIKEESGLEQILINVFPGPALGFAALDGQETAFMDSLVKSVEYCNALKCKKLHIMSGRQMETQGSEATLLKNMRAAVPILEQNEIVGLLEPINGVIEELNSPNLRLQLDIFHLQFIKGDLTHNIKKFLSITGHIQLAQVPNRNEPDTFGEIDYKYVLDVLEQEKYGGWIGLEYNPKGDTVSGLKWIKDFGYEL</sequence>
<evidence type="ECO:0000256" key="7">
    <source>
        <dbReference type="PIRSR" id="PIRSR006241-50"/>
    </source>
</evidence>
<organism evidence="9 10">
    <name type="scientific">Tigriopus californicus</name>
    <name type="common">Marine copepod</name>
    <dbReference type="NCBI Taxonomy" id="6832"/>
    <lineage>
        <taxon>Eukaryota</taxon>
        <taxon>Metazoa</taxon>
        <taxon>Ecdysozoa</taxon>
        <taxon>Arthropoda</taxon>
        <taxon>Crustacea</taxon>
        <taxon>Multicrustacea</taxon>
        <taxon>Hexanauplia</taxon>
        <taxon>Copepoda</taxon>
        <taxon>Harpacticoida</taxon>
        <taxon>Harpacticidae</taxon>
        <taxon>Tigriopus</taxon>
    </lineage>
</organism>
<dbReference type="Pfam" id="PF01261">
    <property type="entry name" value="AP_endonuc_2"/>
    <property type="match status" value="1"/>
</dbReference>
<dbReference type="SUPFAM" id="SSF51658">
    <property type="entry name" value="Xylose isomerase-like"/>
    <property type="match status" value="1"/>
</dbReference>
<dbReference type="Gene3D" id="3.20.20.150">
    <property type="entry name" value="Divalent-metal-dependent TIM barrel enzymes"/>
    <property type="match status" value="1"/>
</dbReference>
<dbReference type="EC" id="5.3.1.22" evidence="4"/>
<comment type="caution">
    <text evidence="9">The sequence shown here is derived from an EMBL/GenBank/DDBJ whole genome shotgun (WGS) entry which is preliminary data.</text>
</comment>
<accession>A0A553NXS7</accession>
<keyword evidence="6" id="KW-0413">Isomerase</keyword>
<dbReference type="InterPro" id="IPR026040">
    <property type="entry name" value="HyI-like"/>
</dbReference>
<dbReference type="OMA" id="CEYRPRA"/>
<dbReference type="GO" id="GO:0008903">
    <property type="term" value="F:hydroxypyruvate isomerase activity"/>
    <property type="evidence" value="ECO:0007669"/>
    <property type="project" value="UniProtKB-EC"/>
</dbReference>
<reference evidence="9 10" key="1">
    <citation type="journal article" date="2018" name="Nat. Ecol. Evol.">
        <title>Genomic signatures of mitonuclear coevolution across populations of Tigriopus californicus.</title>
        <authorList>
            <person name="Barreto F.S."/>
            <person name="Watson E.T."/>
            <person name="Lima T.G."/>
            <person name="Willett C.S."/>
            <person name="Edmands S."/>
            <person name="Li W."/>
            <person name="Burton R.S."/>
        </authorList>
    </citation>
    <scope>NUCLEOTIDE SEQUENCE [LARGE SCALE GENOMIC DNA]</scope>
    <source>
        <strain evidence="9 10">San Diego</strain>
    </source>
</reference>
<evidence type="ECO:0000256" key="4">
    <source>
        <dbReference type="ARBA" id="ARBA00012570"/>
    </source>
</evidence>
<comment type="similarity">
    <text evidence="3">Belongs to the hyi family.</text>
</comment>
<feature type="active site" description="Proton donor/acceptor" evidence="7">
    <location>
        <position position="141"/>
    </location>
</feature>
<evidence type="ECO:0000256" key="5">
    <source>
        <dbReference type="ARBA" id="ARBA00017985"/>
    </source>
</evidence>
<comment type="catalytic activity">
    <reaction evidence="1">
        <text>3-hydroxypyruvate = 2-hydroxy-3-oxopropanoate</text>
        <dbReference type="Rhea" id="RHEA:11952"/>
        <dbReference type="ChEBI" id="CHEBI:17180"/>
        <dbReference type="ChEBI" id="CHEBI:57978"/>
        <dbReference type="EC" id="5.3.1.22"/>
    </reaction>
</comment>
<evidence type="ECO:0000256" key="6">
    <source>
        <dbReference type="ARBA" id="ARBA00023235"/>
    </source>
</evidence>
<gene>
    <name evidence="9" type="ORF">TCAL_12831</name>
</gene>
<feature type="active site" description="Proton donor/acceptor" evidence="7">
    <location>
        <position position="223"/>
    </location>
</feature>
<name>A0A553NXS7_TIGCA</name>
<dbReference type="InterPro" id="IPR013022">
    <property type="entry name" value="Xyl_isomerase-like_TIM-brl"/>
</dbReference>
<dbReference type="InterPro" id="IPR036237">
    <property type="entry name" value="Xyl_isomerase-like_sf"/>
</dbReference>
<evidence type="ECO:0000256" key="2">
    <source>
        <dbReference type="ARBA" id="ARBA00002968"/>
    </source>
</evidence>
<dbReference type="PIRSF" id="PIRSF006241">
    <property type="entry name" value="HyI"/>
    <property type="match status" value="1"/>
</dbReference>
<protein>
    <recommendedName>
        <fullName evidence="5">Putative hydroxypyruvate isomerase</fullName>
        <ecNumber evidence="4">5.3.1.22</ecNumber>
    </recommendedName>
</protein>
<dbReference type="EMBL" id="VCGU01000009">
    <property type="protein sequence ID" value="TRY70239.1"/>
    <property type="molecule type" value="Genomic_DNA"/>
</dbReference>
<dbReference type="STRING" id="6832.A0A553NXS7"/>
<dbReference type="PANTHER" id="PTHR43489:SF6">
    <property type="entry name" value="HYDROXYPYRUVATE ISOMERASE-RELATED"/>
    <property type="match status" value="1"/>
</dbReference>
<proteinExistence type="inferred from homology"/>
<dbReference type="GO" id="GO:0046487">
    <property type="term" value="P:glyoxylate metabolic process"/>
    <property type="evidence" value="ECO:0007669"/>
    <property type="project" value="TreeGrafter"/>
</dbReference>
<evidence type="ECO:0000256" key="1">
    <source>
        <dbReference type="ARBA" id="ARBA00000476"/>
    </source>
</evidence>
<comment type="function">
    <text evidence="2">Catalyzes the reversible isomerization between hydroxypyruvate and 2-hydroxy-3-oxopropanoate (also termed tartronate semialdehyde).</text>
</comment>
<evidence type="ECO:0000259" key="8">
    <source>
        <dbReference type="Pfam" id="PF01261"/>
    </source>
</evidence>
<evidence type="ECO:0000313" key="9">
    <source>
        <dbReference type="EMBL" id="TRY70239.1"/>
    </source>
</evidence>
<feature type="domain" description="Xylose isomerase-like TIM barrel" evidence="8">
    <location>
        <begin position="26"/>
        <end position="239"/>
    </location>
</feature>
<dbReference type="Proteomes" id="UP000318571">
    <property type="component" value="Chromosome 9"/>
</dbReference>
<dbReference type="InterPro" id="IPR050417">
    <property type="entry name" value="Sugar_Epim/Isomerase"/>
</dbReference>
<dbReference type="PANTHER" id="PTHR43489">
    <property type="entry name" value="ISOMERASE"/>
    <property type="match status" value="1"/>
</dbReference>